<evidence type="ECO:0000256" key="5">
    <source>
        <dbReference type="ARBA" id="ARBA00023128"/>
    </source>
</evidence>
<dbReference type="Pfam" id="PF00004">
    <property type="entry name" value="AAA"/>
    <property type="match status" value="1"/>
</dbReference>
<dbReference type="InterPro" id="IPR051701">
    <property type="entry name" value="Mito_OM_Translocase_MSP1"/>
</dbReference>
<keyword evidence="2 6" id="KW-0547">Nucleotide-binding</keyword>
<evidence type="ECO:0000256" key="7">
    <source>
        <dbReference type="SAM" id="Phobius"/>
    </source>
</evidence>
<feature type="domain" description="AAA+ ATPase" evidence="8">
    <location>
        <begin position="122"/>
        <end position="260"/>
    </location>
</feature>
<keyword evidence="5" id="KW-0496">Mitochondrion</keyword>
<keyword evidence="4 6" id="KW-0067">ATP-binding</keyword>
<dbReference type="Gene3D" id="1.10.8.60">
    <property type="match status" value="1"/>
</dbReference>
<dbReference type="InterPro" id="IPR003959">
    <property type="entry name" value="ATPase_AAA_core"/>
</dbReference>
<keyword evidence="7" id="KW-0812">Transmembrane</keyword>
<dbReference type="Proteomes" id="UP001359485">
    <property type="component" value="Unassembled WGS sequence"/>
</dbReference>
<dbReference type="PANTHER" id="PTHR45644:SF3">
    <property type="entry name" value="FI08533P-RELATED"/>
    <property type="match status" value="1"/>
</dbReference>
<dbReference type="InterPro" id="IPR003593">
    <property type="entry name" value="AAA+_ATPase"/>
</dbReference>
<keyword evidence="3" id="KW-1000">Mitochondrion outer membrane</keyword>
<dbReference type="Gene3D" id="3.40.50.300">
    <property type="entry name" value="P-loop containing nucleotide triphosphate hydrolases"/>
    <property type="match status" value="1"/>
</dbReference>
<evidence type="ECO:0000256" key="3">
    <source>
        <dbReference type="ARBA" id="ARBA00022787"/>
    </source>
</evidence>
<evidence type="ECO:0000259" key="8">
    <source>
        <dbReference type="SMART" id="SM00382"/>
    </source>
</evidence>
<dbReference type="PANTHER" id="PTHR45644">
    <property type="entry name" value="AAA ATPASE, PUTATIVE (AFU_ORTHOLOGUE AFUA_2G12920)-RELATED-RELATED"/>
    <property type="match status" value="1"/>
</dbReference>
<gene>
    <name evidence="9" type="ORF">RUM44_010293</name>
</gene>
<sequence length="363" mass="40345">MGDQAYQMLQKEIFVTVIKMTIMVGVSYYAISWLTKRLDPTSNRGKAAKKKAAHQLKKIGKNELKLTEYEMMIASHLITPGEIDVCWTDIGGLEHVLEDITETVIFPIQQSDILGNSRLARPPKGVLLHGPPGCGKTLIAKATAKAADTSFINLDISMLTDKWYGESQKLVSALFSLASKLQPCIIFIDEIDSLLRSRTSHDHEATAMMKAQFMFLWDGLKTDPDKVVIVMGATNRPQDLDSAILRRMPATFRIPMPNGAQRTAILKLILEKEDTSGIDYNILSKKTDGFSGSDLHELCRVASLCRVREYAKKMRSCEGSGTSEGSNSNELRPINMDDLEEALKSIEGSKINYLTQLSDIKID</sequence>
<dbReference type="InterPro" id="IPR027417">
    <property type="entry name" value="P-loop_NTPase"/>
</dbReference>
<keyword evidence="7" id="KW-1133">Transmembrane helix</keyword>
<dbReference type="SMART" id="SM00382">
    <property type="entry name" value="AAA"/>
    <property type="match status" value="1"/>
</dbReference>
<dbReference type="SUPFAM" id="SSF52540">
    <property type="entry name" value="P-loop containing nucleoside triphosphate hydrolases"/>
    <property type="match status" value="1"/>
</dbReference>
<accession>A0ABR1AV48</accession>
<proteinExistence type="inferred from homology"/>
<dbReference type="PROSITE" id="PS00674">
    <property type="entry name" value="AAA"/>
    <property type="match status" value="1"/>
</dbReference>
<protein>
    <recommendedName>
        <fullName evidence="8">AAA+ ATPase domain-containing protein</fullName>
    </recommendedName>
</protein>
<organism evidence="9 10">
    <name type="scientific">Polyplax serrata</name>
    <name type="common">Common mouse louse</name>
    <dbReference type="NCBI Taxonomy" id="468196"/>
    <lineage>
        <taxon>Eukaryota</taxon>
        <taxon>Metazoa</taxon>
        <taxon>Ecdysozoa</taxon>
        <taxon>Arthropoda</taxon>
        <taxon>Hexapoda</taxon>
        <taxon>Insecta</taxon>
        <taxon>Pterygota</taxon>
        <taxon>Neoptera</taxon>
        <taxon>Paraneoptera</taxon>
        <taxon>Psocodea</taxon>
        <taxon>Troctomorpha</taxon>
        <taxon>Phthiraptera</taxon>
        <taxon>Anoplura</taxon>
        <taxon>Polyplacidae</taxon>
        <taxon>Polyplax</taxon>
    </lineage>
</organism>
<evidence type="ECO:0000256" key="2">
    <source>
        <dbReference type="ARBA" id="ARBA00022741"/>
    </source>
</evidence>
<keyword evidence="10" id="KW-1185">Reference proteome</keyword>
<evidence type="ECO:0000256" key="6">
    <source>
        <dbReference type="RuleBase" id="RU003651"/>
    </source>
</evidence>
<dbReference type="InterPro" id="IPR041569">
    <property type="entry name" value="AAA_lid_3"/>
</dbReference>
<evidence type="ECO:0000256" key="4">
    <source>
        <dbReference type="ARBA" id="ARBA00022840"/>
    </source>
</evidence>
<comment type="caution">
    <text evidence="9">The sequence shown here is derived from an EMBL/GenBank/DDBJ whole genome shotgun (WGS) entry which is preliminary data.</text>
</comment>
<dbReference type="EMBL" id="JAWJWF010000045">
    <property type="protein sequence ID" value="KAK6627814.1"/>
    <property type="molecule type" value="Genomic_DNA"/>
</dbReference>
<keyword evidence="7" id="KW-0472">Membrane</keyword>
<reference evidence="9 10" key="1">
    <citation type="submission" date="2023-09" db="EMBL/GenBank/DDBJ databases">
        <title>Genomes of two closely related lineages of the louse Polyplax serrata with different host specificities.</title>
        <authorList>
            <person name="Martinu J."/>
            <person name="Tarabai H."/>
            <person name="Stefka J."/>
            <person name="Hypsa V."/>
        </authorList>
    </citation>
    <scope>NUCLEOTIDE SEQUENCE [LARGE SCALE GENOMIC DNA]</scope>
    <source>
        <strain evidence="9">98ZLc_SE</strain>
    </source>
</reference>
<evidence type="ECO:0000256" key="1">
    <source>
        <dbReference type="ARBA" id="ARBA00004572"/>
    </source>
</evidence>
<dbReference type="Pfam" id="PF17862">
    <property type="entry name" value="AAA_lid_3"/>
    <property type="match status" value="1"/>
</dbReference>
<dbReference type="InterPro" id="IPR003960">
    <property type="entry name" value="ATPase_AAA_CS"/>
</dbReference>
<comment type="similarity">
    <text evidence="6">Belongs to the AAA ATPase family.</text>
</comment>
<feature type="transmembrane region" description="Helical" evidence="7">
    <location>
        <begin position="12"/>
        <end position="34"/>
    </location>
</feature>
<evidence type="ECO:0000313" key="9">
    <source>
        <dbReference type="EMBL" id="KAK6627814.1"/>
    </source>
</evidence>
<name>A0ABR1AV48_POLSC</name>
<evidence type="ECO:0000313" key="10">
    <source>
        <dbReference type="Proteomes" id="UP001359485"/>
    </source>
</evidence>
<comment type="subcellular location">
    <subcellularLocation>
        <location evidence="1">Mitochondrion outer membrane</location>
        <topology evidence="1">Single-pass membrane protein</topology>
    </subcellularLocation>
</comment>